<feature type="domain" description="CxC2-like cysteine cluster KDZ transposase-associated" evidence="1">
    <location>
        <begin position="81"/>
        <end position="182"/>
    </location>
</feature>
<evidence type="ECO:0000313" key="3">
    <source>
        <dbReference type="Proteomes" id="UP000054549"/>
    </source>
</evidence>
<dbReference type="HOGENOM" id="CLU_003703_1_2_1"/>
<feature type="non-terminal residue" evidence="2">
    <location>
        <position position="1"/>
    </location>
</feature>
<proteinExistence type="predicted"/>
<reference evidence="2 3" key="1">
    <citation type="submission" date="2014-04" db="EMBL/GenBank/DDBJ databases">
        <title>Evolutionary Origins and Diversification of the Mycorrhizal Mutualists.</title>
        <authorList>
            <consortium name="DOE Joint Genome Institute"/>
            <consortium name="Mycorrhizal Genomics Consortium"/>
            <person name="Kohler A."/>
            <person name="Kuo A."/>
            <person name="Nagy L.G."/>
            <person name="Floudas D."/>
            <person name="Copeland A."/>
            <person name="Barry K.W."/>
            <person name="Cichocki N."/>
            <person name="Veneault-Fourrey C."/>
            <person name="LaButti K."/>
            <person name="Lindquist E.A."/>
            <person name="Lipzen A."/>
            <person name="Lundell T."/>
            <person name="Morin E."/>
            <person name="Murat C."/>
            <person name="Riley R."/>
            <person name="Ohm R."/>
            <person name="Sun H."/>
            <person name="Tunlid A."/>
            <person name="Henrissat B."/>
            <person name="Grigoriev I.V."/>
            <person name="Hibbett D.S."/>
            <person name="Martin F."/>
        </authorList>
    </citation>
    <scope>NUCLEOTIDE SEQUENCE [LARGE SCALE GENOMIC DNA]</scope>
    <source>
        <strain evidence="2 3">Koide BX008</strain>
    </source>
</reference>
<dbReference type="CDD" id="cd19757">
    <property type="entry name" value="Bbox1"/>
    <property type="match status" value="1"/>
</dbReference>
<organism evidence="2 3">
    <name type="scientific">Amanita muscaria (strain Koide BX008)</name>
    <dbReference type="NCBI Taxonomy" id="946122"/>
    <lineage>
        <taxon>Eukaryota</taxon>
        <taxon>Fungi</taxon>
        <taxon>Dikarya</taxon>
        <taxon>Basidiomycota</taxon>
        <taxon>Agaricomycotina</taxon>
        <taxon>Agaricomycetes</taxon>
        <taxon>Agaricomycetidae</taxon>
        <taxon>Agaricales</taxon>
        <taxon>Pluteineae</taxon>
        <taxon>Amanitaceae</taxon>
        <taxon>Amanita</taxon>
    </lineage>
</organism>
<dbReference type="AlphaFoldDB" id="A0A0C2S270"/>
<dbReference type="EMBL" id="KN818401">
    <property type="protein sequence ID" value="KIL56755.1"/>
    <property type="molecule type" value="Genomic_DNA"/>
</dbReference>
<dbReference type="Pfam" id="PF18803">
    <property type="entry name" value="CxC2"/>
    <property type="match status" value="1"/>
</dbReference>
<dbReference type="InterPro" id="IPR041457">
    <property type="entry name" value="CxC2_KDZ-assoc"/>
</dbReference>
<dbReference type="InParanoid" id="A0A0C2S270"/>
<evidence type="ECO:0000313" key="2">
    <source>
        <dbReference type="EMBL" id="KIL56755.1"/>
    </source>
</evidence>
<name>A0A0C2S270_AMAMK</name>
<gene>
    <name evidence="2" type="ORF">M378DRAFT_88857</name>
</gene>
<protein>
    <recommendedName>
        <fullName evidence="1">CxC2-like cysteine cluster KDZ transposase-associated domain-containing protein</fullName>
    </recommendedName>
</protein>
<accession>A0A0C2S270</accession>
<keyword evidence="3" id="KW-1185">Reference proteome</keyword>
<dbReference type="STRING" id="946122.A0A0C2S270"/>
<sequence length="193" mass="22057">LISWKEHRQEYLDACLGLDGRGRFSHDCAECQIPHATYRCRDCFGNRLYCLPCLLKQHRNHPLHRIEVWNDCKVYFQATSLSEVGLHIQLGHGGFPCEFQIRGDKDFIVIDTNGIHQINISFCGCIKAPHPRQQLLEVGWWPSTPRDPQTAATMNVLRTFHILNLQGQIAPTDFYRGLEQLMCANGLSTIPVS</sequence>
<dbReference type="Proteomes" id="UP000054549">
    <property type="component" value="Unassembled WGS sequence"/>
</dbReference>
<evidence type="ECO:0000259" key="1">
    <source>
        <dbReference type="Pfam" id="PF18803"/>
    </source>
</evidence>
<dbReference type="OrthoDB" id="3235114at2759"/>